<comment type="caution">
    <text evidence="1">The sequence shown here is derived from an EMBL/GenBank/DDBJ whole genome shotgun (WGS) entry which is preliminary data.</text>
</comment>
<dbReference type="EMBL" id="AFXA01000008">
    <property type="protein sequence ID" value="EGV00444.1"/>
    <property type="molecule type" value="Genomic_DNA"/>
</dbReference>
<proteinExistence type="predicted"/>
<evidence type="ECO:0000313" key="2">
    <source>
        <dbReference type="Proteomes" id="UP000004978"/>
    </source>
</evidence>
<reference evidence="1 2" key="1">
    <citation type="journal article" date="2013" name="Genome Announc.">
        <title>Genome Sequence of Mycoplasma columbinum Strain SF7.</title>
        <authorList>
            <person name="Guo Z."/>
            <person name="Xu X."/>
            <person name="Zheng Q."/>
            <person name="Li T."/>
            <person name="Kuang S."/>
            <person name="Zhang Z."/>
            <person name="Chen Y."/>
            <person name="Lu X."/>
            <person name="Zhou R."/>
            <person name="Bi D."/>
            <person name="Jin H."/>
        </authorList>
    </citation>
    <scope>NUCLEOTIDE SEQUENCE [LARGE SCALE GENOMIC DNA]</scope>
    <source>
        <strain evidence="1 2">SF7</strain>
    </source>
</reference>
<dbReference type="AlphaFoldDB" id="F9UJR3"/>
<accession>F9UJR3</accession>
<keyword evidence="2" id="KW-1185">Reference proteome</keyword>
<evidence type="ECO:0000313" key="1">
    <source>
        <dbReference type="EMBL" id="EGV00444.1"/>
    </source>
</evidence>
<dbReference type="Proteomes" id="UP000004978">
    <property type="component" value="Unassembled WGS sequence"/>
</dbReference>
<protein>
    <submittedName>
        <fullName evidence="1">Uncharacterized protein</fullName>
    </submittedName>
</protein>
<organism evidence="1 2">
    <name type="scientific">Mycoplasmopsis columbina SF7</name>
    <dbReference type="NCBI Taxonomy" id="1037410"/>
    <lineage>
        <taxon>Bacteria</taxon>
        <taxon>Bacillati</taxon>
        <taxon>Mycoplasmatota</taxon>
        <taxon>Mycoplasmoidales</taxon>
        <taxon>Metamycoplasmataceae</taxon>
        <taxon>Mycoplasmopsis</taxon>
    </lineage>
</organism>
<sequence>MIIKKPNKVQKLNFIFLLICLSKRLLERKKFLNSKKIKEKQLPIKNPKANESFING</sequence>
<name>F9UJR3_9BACT</name>
<gene>
    <name evidence="1" type="ORF">MCSF7_00561</name>
</gene>
<dbReference type="STRING" id="1037410.MCSF7_00561"/>